<evidence type="ECO:0000313" key="3">
    <source>
        <dbReference type="Proteomes" id="UP001499959"/>
    </source>
</evidence>
<dbReference type="RefSeq" id="WP_345302662.1">
    <property type="nucleotide sequence ID" value="NZ_BAABJE010000005.1"/>
</dbReference>
<dbReference type="EMBL" id="BAABJE010000005">
    <property type="protein sequence ID" value="GAA4790460.1"/>
    <property type="molecule type" value="Genomic_DNA"/>
</dbReference>
<dbReference type="Proteomes" id="UP001499959">
    <property type="component" value="Unassembled WGS sequence"/>
</dbReference>
<accession>A0ABP9B6P4</accession>
<comment type="caution">
    <text evidence="2">The sequence shown here is derived from an EMBL/GenBank/DDBJ whole genome shotgun (WGS) entry which is preliminary data.</text>
</comment>
<dbReference type="PANTHER" id="PTHR12526:SF638">
    <property type="entry name" value="SPORE COAT PROTEIN SA"/>
    <property type="match status" value="1"/>
</dbReference>
<feature type="domain" description="Glycosyltransferase subfamily 4-like N-terminal" evidence="1">
    <location>
        <begin position="14"/>
        <end position="171"/>
    </location>
</feature>
<evidence type="ECO:0000259" key="1">
    <source>
        <dbReference type="Pfam" id="PF13439"/>
    </source>
</evidence>
<dbReference type="Pfam" id="PF13692">
    <property type="entry name" value="Glyco_trans_1_4"/>
    <property type="match status" value="1"/>
</dbReference>
<organism evidence="2 3">
    <name type="scientific">Lysobacter hankyongensis</name>
    <dbReference type="NCBI Taxonomy" id="1176535"/>
    <lineage>
        <taxon>Bacteria</taxon>
        <taxon>Pseudomonadati</taxon>
        <taxon>Pseudomonadota</taxon>
        <taxon>Gammaproteobacteria</taxon>
        <taxon>Lysobacterales</taxon>
        <taxon>Lysobacteraceae</taxon>
        <taxon>Lysobacter</taxon>
    </lineage>
</organism>
<evidence type="ECO:0000313" key="2">
    <source>
        <dbReference type="EMBL" id="GAA4790460.1"/>
    </source>
</evidence>
<sequence>MKVLLTNFHEGDGGGHTTYLLALARGLAAAAHEVHLAAPPTSRLYREASALAGVRTLAQPFPNGLSQLAAAARARRQLREYLRRHDFDIVHVNGSTDHRMVLSASARLPHLPKIVFTKHNSKAAQGLTHRWRARRTDAVIAVSESTRRMLEATPYARCRLRTVRNGVDVARFAPWPSARDDERDALRRRCIGDARLLLGSNAGTAEHKGWMDLLDALAALPQERRAQVAVLLCGRPPSPEQRQRIEALGLQDRVHFTGLLDDVRPAIAAIDAGFVLSHAVETISFACREMMAMGKPVLVSDYAGLPENIDEGVDGFVVPVRDRDAIAAAVLRMLDAHDRLPAMGAAARRKAEREFGLSTFIAATEAVYTELMPTLAPVLHGRANETLTTRAH</sequence>
<dbReference type="Pfam" id="PF13439">
    <property type="entry name" value="Glyco_transf_4"/>
    <property type="match status" value="1"/>
</dbReference>
<reference evidence="3" key="1">
    <citation type="journal article" date="2019" name="Int. J. Syst. Evol. Microbiol.">
        <title>The Global Catalogue of Microorganisms (GCM) 10K type strain sequencing project: providing services to taxonomists for standard genome sequencing and annotation.</title>
        <authorList>
            <consortium name="The Broad Institute Genomics Platform"/>
            <consortium name="The Broad Institute Genome Sequencing Center for Infectious Disease"/>
            <person name="Wu L."/>
            <person name="Ma J."/>
        </authorList>
    </citation>
    <scope>NUCLEOTIDE SEQUENCE [LARGE SCALE GENOMIC DNA]</scope>
    <source>
        <strain evidence="3">JCM 18204</strain>
    </source>
</reference>
<name>A0ABP9B6P4_9GAMM</name>
<dbReference type="SUPFAM" id="SSF53756">
    <property type="entry name" value="UDP-Glycosyltransferase/glycogen phosphorylase"/>
    <property type="match status" value="1"/>
</dbReference>
<dbReference type="CDD" id="cd03801">
    <property type="entry name" value="GT4_PimA-like"/>
    <property type="match status" value="1"/>
</dbReference>
<dbReference type="PANTHER" id="PTHR12526">
    <property type="entry name" value="GLYCOSYLTRANSFERASE"/>
    <property type="match status" value="1"/>
</dbReference>
<dbReference type="InterPro" id="IPR028098">
    <property type="entry name" value="Glyco_trans_4-like_N"/>
</dbReference>
<dbReference type="Gene3D" id="3.40.50.2000">
    <property type="entry name" value="Glycogen Phosphorylase B"/>
    <property type="match status" value="2"/>
</dbReference>
<protein>
    <submittedName>
        <fullName evidence="2">Glycosyltransferase</fullName>
    </submittedName>
</protein>
<proteinExistence type="predicted"/>
<keyword evidence="3" id="KW-1185">Reference proteome</keyword>
<gene>
    <name evidence="2" type="ORF">GCM10023307_14720</name>
</gene>